<dbReference type="GO" id="GO:0005886">
    <property type="term" value="C:plasma membrane"/>
    <property type="evidence" value="ECO:0007669"/>
    <property type="project" value="UniProtKB-SubCell"/>
</dbReference>
<keyword evidence="3 14" id="KW-1003">Cell membrane</keyword>
<keyword evidence="4 14" id="KW-0997">Cell inner membrane</keyword>
<evidence type="ECO:0000313" key="17">
    <source>
        <dbReference type="EMBL" id="ADP19395.1"/>
    </source>
</evidence>
<keyword evidence="5" id="KW-0597">Phosphoprotein</keyword>
<feature type="domain" description="HAMP" evidence="16">
    <location>
        <begin position="189"/>
        <end position="235"/>
    </location>
</feature>
<dbReference type="HOGENOM" id="CLU_000445_89_6_4"/>
<comment type="catalytic activity">
    <reaction evidence="1 14">
        <text>ATP + protein L-histidine = ADP + protein N-phospho-L-histidine.</text>
        <dbReference type="EC" id="2.7.13.3"/>
    </reaction>
</comment>
<dbReference type="FunFam" id="1.10.287.130:FF:000001">
    <property type="entry name" value="Two-component sensor histidine kinase"/>
    <property type="match status" value="1"/>
</dbReference>
<evidence type="ECO:0000256" key="7">
    <source>
        <dbReference type="ARBA" id="ARBA00022692"/>
    </source>
</evidence>
<feature type="transmembrane region" description="Helical" evidence="14">
    <location>
        <begin position="158"/>
        <end position="181"/>
    </location>
</feature>
<dbReference type="EMBL" id="CP002287">
    <property type="protein sequence ID" value="ADP19395.1"/>
    <property type="molecule type" value="Genomic_DNA"/>
</dbReference>
<evidence type="ECO:0000256" key="4">
    <source>
        <dbReference type="ARBA" id="ARBA00022519"/>
    </source>
</evidence>
<evidence type="ECO:0000256" key="6">
    <source>
        <dbReference type="ARBA" id="ARBA00022679"/>
    </source>
</evidence>
<dbReference type="STRING" id="762376.AXYL_06102"/>
<keyword evidence="6 14" id="KW-0808">Transferase</keyword>
<dbReference type="InterPro" id="IPR050428">
    <property type="entry name" value="TCS_sensor_his_kinase"/>
</dbReference>
<feature type="domain" description="Histidine kinase" evidence="15">
    <location>
        <begin position="243"/>
        <end position="460"/>
    </location>
</feature>
<dbReference type="eggNOG" id="COG0642">
    <property type="taxonomic scope" value="Bacteria"/>
</dbReference>
<dbReference type="InterPro" id="IPR005467">
    <property type="entry name" value="His_kinase_dom"/>
</dbReference>
<dbReference type="PANTHER" id="PTHR45436">
    <property type="entry name" value="SENSOR HISTIDINE KINASE YKOH"/>
    <property type="match status" value="1"/>
</dbReference>
<organism evidence="17 18">
    <name type="scientific">Achromobacter xylosoxidans (strain A8)</name>
    <dbReference type="NCBI Taxonomy" id="762376"/>
    <lineage>
        <taxon>Bacteria</taxon>
        <taxon>Pseudomonadati</taxon>
        <taxon>Pseudomonadota</taxon>
        <taxon>Betaproteobacteria</taxon>
        <taxon>Burkholderiales</taxon>
        <taxon>Alcaligenaceae</taxon>
        <taxon>Achromobacter</taxon>
    </lineage>
</organism>
<dbReference type="PRINTS" id="PR00344">
    <property type="entry name" value="BCTRLSENSOR"/>
</dbReference>
<reference evidence="17 18" key="1">
    <citation type="journal article" date="2011" name="J. Bacteriol.">
        <title>Complete genome sequence of the haloaromatic acid-degrading bacterium Achromobacter xylosoxidans A8.</title>
        <authorList>
            <person name="Strnad H."/>
            <person name="Ridl J."/>
            <person name="Paces J."/>
            <person name="Kolar M."/>
            <person name="Vlcek C."/>
            <person name="Paces V."/>
        </authorList>
    </citation>
    <scope>NUCLEOTIDE SEQUENCE [LARGE SCALE GENOMIC DNA]</scope>
    <source>
        <strain evidence="17 18">A8</strain>
    </source>
</reference>
<keyword evidence="9 14" id="KW-0418">Kinase</keyword>
<evidence type="ECO:0000256" key="3">
    <source>
        <dbReference type="ARBA" id="ARBA00022475"/>
    </source>
</evidence>
<dbReference type="AlphaFoldDB" id="E3HLR0"/>
<dbReference type="GO" id="GO:0000155">
    <property type="term" value="F:phosphorelay sensor kinase activity"/>
    <property type="evidence" value="ECO:0007669"/>
    <property type="project" value="InterPro"/>
</dbReference>
<dbReference type="Proteomes" id="UP000006876">
    <property type="component" value="Chromosome"/>
</dbReference>
<dbReference type="SUPFAM" id="SSF55874">
    <property type="entry name" value="ATPase domain of HSP90 chaperone/DNA topoisomerase II/histidine kinase"/>
    <property type="match status" value="1"/>
</dbReference>
<evidence type="ECO:0000256" key="5">
    <source>
        <dbReference type="ARBA" id="ARBA00022553"/>
    </source>
</evidence>
<comment type="subcellular location">
    <subcellularLocation>
        <location evidence="2 14">Cell inner membrane</location>
    </subcellularLocation>
</comment>
<keyword evidence="11 14" id="KW-1133">Transmembrane helix</keyword>
<evidence type="ECO:0000256" key="9">
    <source>
        <dbReference type="ARBA" id="ARBA00022777"/>
    </source>
</evidence>
<dbReference type="PATRIC" id="fig|762376.5.peg.6114"/>
<evidence type="ECO:0000256" key="8">
    <source>
        <dbReference type="ARBA" id="ARBA00022741"/>
    </source>
</evidence>
<evidence type="ECO:0000259" key="15">
    <source>
        <dbReference type="PROSITE" id="PS50109"/>
    </source>
</evidence>
<keyword evidence="13 14" id="KW-0472">Membrane</keyword>
<gene>
    <name evidence="17" type="ordered locus">AXYL_06102</name>
</gene>
<dbReference type="PROSITE" id="PS50109">
    <property type="entry name" value="HIS_KIN"/>
    <property type="match status" value="1"/>
</dbReference>
<dbReference type="InterPro" id="IPR003594">
    <property type="entry name" value="HATPase_dom"/>
</dbReference>
<comment type="function">
    <text evidence="14">Member of a two-component regulatory system.</text>
</comment>
<dbReference type="GO" id="GO:0005524">
    <property type="term" value="F:ATP binding"/>
    <property type="evidence" value="ECO:0007669"/>
    <property type="project" value="UniProtKB-KW"/>
</dbReference>
<dbReference type="InterPro" id="IPR006290">
    <property type="entry name" value="CztS_silS_copS"/>
</dbReference>
<dbReference type="EC" id="2.7.13.3" evidence="14"/>
<dbReference type="KEGG" id="axy:AXYL_06102"/>
<dbReference type="InterPro" id="IPR003660">
    <property type="entry name" value="HAMP_dom"/>
</dbReference>
<dbReference type="InterPro" id="IPR036890">
    <property type="entry name" value="HATPase_C_sf"/>
</dbReference>
<dbReference type="Pfam" id="PF00512">
    <property type="entry name" value="HisKA"/>
    <property type="match status" value="1"/>
</dbReference>
<evidence type="ECO:0000259" key="16">
    <source>
        <dbReference type="PROSITE" id="PS50885"/>
    </source>
</evidence>
<evidence type="ECO:0000256" key="1">
    <source>
        <dbReference type="ARBA" id="ARBA00000085"/>
    </source>
</evidence>
<dbReference type="Gene3D" id="3.30.565.10">
    <property type="entry name" value="Histidine kinase-like ATPase, C-terminal domain"/>
    <property type="match status" value="1"/>
</dbReference>
<proteinExistence type="predicted"/>
<dbReference type="OrthoDB" id="9786919at2"/>
<dbReference type="InterPro" id="IPR003661">
    <property type="entry name" value="HisK_dim/P_dom"/>
</dbReference>
<dbReference type="PANTHER" id="PTHR45436:SF9">
    <property type="entry name" value="SENSOR PROTEIN"/>
    <property type="match status" value="1"/>
</dbReference>
<evidence type="ECO:0000313" key="18">
    <source>
        <dbReference type="Proteomes" id="UP000006876"/>
    </source>
</evidence>
<accession>E3HLR0</accession>
<dbReference type="PROSITE" id="PS50885">
    <property type="entry name" value="HAMP"/>
    <property type="match status" value="1"/>
</dbReference>
<keyword evidence="7 14" id="KW-0812">Transmembrane</keyword>
<dbReference type="SUPFAM" id="SSF47384">
    <property type="entry name" value="Homodimeric domain of signal transducing histidine kinase"/>
    <property type="match status" value="1"/>
</dbReference>
<sequence length="478" mass="52610">MIASLSMRLALMFTLAVTLTASVCSVLLQGSLRQSLQQQIQRELELRHSFLDPLLMSRQSPATWHDAVFAHSPFASNRMVNAQHWILSDDPLYRHGGEPPKSVTSSQLPDGFSILPGATDCCPLHVLITTIPPAGIRPAVRSVISLDSSPYIQTLDDFTAILASLSIAGSLLVAILGYFIARAGLHHGRRLGGQARELTPGNSGQRLRLERLPTEIKDLAASFNGVLDRQEVAWRQLESFNANVAHELRTPLTNLIGQTQFGLRACRTEHEFKELLLSNLEELERMTAIVNDMLFLSHAQTGQMALDLGEVSLREEVAKTMEYLEPLFEEKGLAIVLEGEVRMHADRRLFHRAVANLLENAVRHAVPQSRISLRLTEQDGFAHVSVANRGNPIDQQVLPRLFERFFRAEAARSRSSKHHGLGLAIVKAIATVHQGDVFARSAGGINTFGFTLACPLPLPAHTVEMSSQVGKPVRLAVG</sequence>
<name>E3HLR0_ACHXA</name>
<dbReference type="Pfam" id="PF02518">
    <property type="entry name" value="HATPase_c"/>
    <property type="match status" value="1"/>
</dbReference>
<keyword evidence="8 14" id="KW-0547">Nucleotide-binding</keyword>
<evidence type="ECO:0000256" key="2">
    <source>
        <dbReference type="ARBA" id="ARBA00004533"/>
    </source>
</evidence>
<dbReference type="SMART" id="SM00387">
    <property type="entry name" value="HATPase_c"/>
    <property type="match status" value="1"/>
</dbReference>
<protein>
    <recommendedName>
        <fullName evidence="14">Sensor protein</fullName>
        <ecNumber evidence="14">2.7.13.3</ecNumber>
    </recommendedName>
</protein>
<dbReference type="NCBIfam" id="TIGR01386">
    <property type="entry name" value="cztS_silS_copS"/>
    <property type="match status" value="1"/>
</dbReference>
<evidence type="ECO:0000256" key="12">
    <source>
        <dbReference type="ARBA" id="ARBA00023012"/>
    </source>
</evidence>
<dbReference type="CDD" id="cd00082">
    <property type="entry name" value="HisKA"/>
    <property type="match status" value="1"/>
</dbReference>
<keyword evidence="12 14" id="KW-0902">Two-component regulatory system</keyword>
<evidence type="ECO:0000256" key="13">
    <source>
        <dbReference type="ARBA" id="ARBA00023136"/>
    </source>
</evidence>
<dbReference type="RefSeq" id="WP_013396688.1">
    <property type="nucleotide sequence ID" value="NC_014640.1"/>
</dbReference>
<evidence type="ECO:0000256" key="14">
    <source>
        <dbReference type="RuleBase" id="RU364088"/>
    </source>
</evidence>
<dbReference type="SMART" id="SM00388">
    <property type="entry name" value="HisKA"/>
    <property type="match status" value="1"/>
</dbReference>
<dbReference type="Gene3D" id="1.10.287.130">
    <property type="match status" value="1"/>
</dbReference>
<dbReference type="InterPro" id="IPR036097">
    <property type="entry name" value="HisK_dim/P_sf"/>
</dbReference>
<keyword evidence="10 14" id="KW-0067">ATP-binding</keyword>
<evidence type="ECO:0000256" key="11">
    <source>
        <dbReference type="ARBA" id="ARBA00022989"/>
    </source>
</evidence>
<dbReference type="InterPro" id="IPR004358">
    <property type="entry name" value="Sig_transdc_His_kin-like_C"/>
</dbReference>
<evidence type="ECO:0000256" key="10">
    <source>
        <dbReference type="ARBA" id="ARBA00022840"/>
    </source>
</evidence>